<keyword evidence="1" id="KW-0472">Membrane</keyword>
<name>A0A1H9THC4_9BACI</name>
<feature type="transmembrane region" description="Helical" evidence="1">
    <location>
        <begin position="170"/>
        <end position="185"/>
    </location>
</feature>
<reference evidence="3" key="1">
    <citation type="submission" date="2016-10" db="EMBL/GenBank/DDBJ databases">
        <authorList>
            <person name="de Groot N.N."/>
        </authorList>
    </citation>
    <scope>NUCLEOTIDE SEQUENCE [LARGE SCALE GENOMIC DNA]</scope>
    <source>
        <strain evidence="3">10nlg</strain>
    </source>
</reference>
<feature type="transmembrane region" description="Helical" evidence="1">
    <location>
        <begin position="351"/>
        <end position="370"/>
    </location>
</feature>
<evidence type="ECO:0000256" key="1">
    <source>
        <dbReference type="SAM" id="Phobius"/>
    </source>
</evidence>
<dbReference type="GO" id="GO:0016020">
    <property type="term" value="C:membrane"/>
    <property type="evidence" value="ECO:0007669"/>
    <property type="project" value="InterPro"/>
</dbReference>
<organism evidence="2 3">
    <name type="scientific">Salisediminibacterium halotolerans</name>
    <dbReference type="NCBI Taxonomy" id="517425"/>
    <lineage>
        <taxon>Bacteria</taxon>
        <taxon>Bacillati</taxon>
        <taxon>Bacillota</taxon>
        <taxon>Bacilli</taxon>
        <taxon>Bacillales</taxon>
        <taxon>Bacillaceae</taxon>
        <taxon>Salisediminibacterium</taxon>
    </lineage>
</organism>
<dbReference type="EMBL" id="FOGV01000010">
    <property type="protein sequence ID" value="SER96249.1"/>
    <property type="molecule type" value="Genomic_DNA"/>
</dbReference>
<dbReference type="Pfam" id="PF05975">
    <property type="entry name" value="EcsB"/>
    <property type="match status" value="1"/>
</dbReference>
<feature type="transmembrane region" description="Helical" evidence="1">
    <location>
        <begin position="309"/>
        <end position="331"/>
    </location>
</feature>
<evidence type="ECO:0000313" key="2">
    <source>
        <dbReference type="EMBL" id="SER96249.1"/>
    </source>
</evidence>
<sequence>MNDIVSLFDRRRSDFWQIAVRYLRLIGNSGFLFTIYLLFIFGSYYYGQFLQWLPETFPAVLFMTAVITWMMTRGRVRTFFQQADLIYLLPLESRLKPYFRKGIMYSWLMETFWTVFLFMLLTPFFFDRIAEGGAVWLGSVIALSLLKLWNLVCSFEEQRILDKWAYRKHQWMRLAVNLLIVYLLFSGQEWWIMLILGGALTVFYFTYYKKIEHVFTLKWERLVAIENATVMTFYRIANSFTDVPRLNNTVKRRRLIDPLFNFITYRQRNVYKYMFGRSFFRANDYFGIYLRLMLLGVIFIFGVDVSWGVWFVAGLFFYMTALQLETLARHYDTKQMPDLFPLSDEIKQQGLRYWLVLLLGVQAAVFSVMTLFTGELYDFASVLVICLTLMFYTVKVRPKKSRT</sequence>
<protein>
    <submittedName>
        <fullName evidence="2">ABC-2 type transport system permease protein</fullName>
    </submittedName>
</protein>
<gene>
    <name evidence="2" type="ORF">SAMN05444126_11010</name>
</gene>
<feature type="transmembrane region" description="Helical" evidence="1">
    <location>
        <begin position="21"/>
        <end position="46"/>
    </location>
</feature>
<feature type="transmembrane region" description="Helical" evidence="1">
    <location>
        <begin position="103"/>
        <end position="126"/>
    </location>
</feature>
<dbReference type="STRING" id="1464123.SAMN05444126_11010"/>
<keyword evidence="1" id="KW-0812">Transmembrane</keyword>
<feature type="transmembrane region" description="Helical" evidence="1">
    <location>
        <begin position="132"/>
        <end position="149"/>
    </location>
</feature>
<dbReference type="InterPro" id="IPR010288">
    <property type="entry name" value="EcsB_ABC"/>
</dbReference>
<dbReference type="OrthoDB" id="2447941at2"/>
<feature type="transmembrane region" description="Helical" evidence="1">
    <location>
        <begin position="52"/>
        <end position="72"/>
    </location>
</feature>
<keyword evidence="3" id="KW-1185">Reference proteome</keyword>
<dbReference type="Proteomes" id="UP000199318">
    <property type="component" value="Unassembled WGS sequence"/>
</dbReference>
<dbReference type="RefSeq" id="WP_093072716.1">
    <property type="nucleotide sequence ID" value="NZ_FOGV01000010.1"/>
</dbReference>
<feature type="transmembrane region" description="Helical" evidence="1">
    <location>
        <begin position="191"/>
        <end position="208"/>
    </location>
</feature>
<comment type="caution">
    <text evidence="2">The sequence shown here is derived from an EMBL/GenBank/DDBJ whole genome shotgun (WGS) entry which is preliminary data.</text>
</comment>
<evidence type="ECO:0000313" key="3">
    <source>
        <dbReference type="Proteomes" id="UP000199318"/>
    </source>
</evidence>
<accession>A0A1H9THC4</accession>
<dbReference type="PIRSF" id="PIRSF037259">
    <property type="entry name" value="EcsB_ABC"/>
    <property type="match status" value="1"/>
</dbReference>
<feature type="transmembrane region" description="Helical" evidence="1">
    <location>
        <begin position="376"/>
        <end position="394"/>
    </location>
</feature>
<feature type="transmembrane region" description="Helical" evidence="1">
    <location>
        <begin position="282"/>
        <end position="303"/>
    </location>
</feature>
<proteinExistence type="predicted"/>
<keyword evidence="1" id="KW-1133">Transmembrane helix</keyword>
<dbReference type="AlphaFoldDB" id="A0A1H9THC4"/>